<feature type="compositionally biased region" description="Basic and acidic residues" evidence="1">
    <location>
        <begin position="51"/>
        <end position="60"/>
    </location>
</feature>
<dbReference type="EMBL" id="CAJNDS010002601">
    <property type="protein sequence ID" value="CAE7540331.1"/>
    <property type="molecule type" value="Genomic_DNA"/>
</dbReference>
<comment type="caution">
    <text evidence="2">The sequence shown here is derived from an EMBL/GenBank/DDBJ whole genome shotgun (WGS) entry which is preliminary data.</text>
</comment>
<sequence length="219" mass="23969">MLCPTPPKPTEVRKRPPFQRKYHILVTAADGAAGDMMDKVNTSASADEFGIEDRASRQTSKETSGTESLQIAADSSDEQDHETCLSLSELEGPPEPGSRRNPVYSFVQIPMLYMEPSVCGQQLLIGRYSGSSVLRCHALQGERGYKAYIPDILVSEAETFPFSCKLTDLLEIAMRSGFVKAAMAEAAKMGVQFAVNKVFRIKAPENLAPPVLAIQEKRA</sequence>
<name>A0A812TKP3_9DINO</name>
<feature type="region of interest" description="Disordered" evidence="1">
    <location>
        <begin position="44"/>
        <end position="101"/>
    </location>
</feature>
<evidence type="ECO:0000256" key="1">
    <source>
        <dbReference type="SAM" id="MobiDB-lite"/>
    </source>
</evidence>
<dbReference type="Proteomes" id="UP000604046">
    <property type="component" value="Unassembled WGS sequence"/>
</dbReference>
<organism evidence="2 3">
    <name type="scientific">Symbiodinium natans</name>
    <dbReference type="NCBI Taxonomy" id="878477"/>
    <lineage>
        <taxon>Eukaryota</taxon>
        <taxon>Sar</taxon>
        <taxon>Alveolata</taxon>
        <taxon>Dinophyceae</taxon>
        <taxon>Suessiales</taxon>
        <taxon>Symbiodiniaceae</taxon>
        <taxon>Symbiodinium</taxon>
    </lineage>
</organism>
<protein>
    <submittedName>
        <fullName evidence="2">KIF6 protein</fullName>
    </submittedName>
</protein>
<gene>
    <name evidence="2" type="primary">KIF6</name>
    <name evidence="2" type="ORF">SNAT2548_LOCUS30295</name>
</gene>
<reference evidence="2" key="1">
    <citation type="submission" date="2021-02" db="EMBL/GenBank/DDBJ databases">
        <authorList>
            <person name="Dougan E. K."/>
            <person name="Rhodes N."/>
            <person name="Thang M."/>
            <person name="Chan C."/>
        </authorList>
    </citation>
    <scope>NUCLEOTIDE SEQUENCE</scope>
</reference>
<evidence type="ECO:0000313" key="2">
    <source>
        <dbReference type="EMBL" id="CAE7540331.1"/>
    </source>
</evidence>
<accession>A0A812TKP3</accession>
<proteinExistence type="predicted"/>
<evidence type="ECO:0000313" key="3">
    <source>
        <dbReference type="Proteomes" id="UP000604046"/>
    </source>
</evidence>
<keyword evidence="3" id="KW-1185">Reference proteome</keyword>
<feature type="region of interest" description="Disordered" evidence="1">
    <location>
        <begin position="1"/>
        <end position="20"/>
    </location>
</feature>
<dbReference type="AlphaFoldDB" id="A0A812TKP3"/>